<feature type="region of interest" description="Disordered" evidence="11">
    <location>
        <begin position="378"/>
        <end position="398"/>
    </location>
</feature>
<gene>
    <name evidence="14" type="ORF">MS3_06613</name>
</gene>
<dbReference type="PANTHER" id="PTHR24248:SF125">
    <property type="entry name" value="DOPAMINE D2-LIKE RECEPTOR"/>
    <property type="match status" value="1"/>
</dbReference>
<feature type="compositionally biased region" description="Acidic residues" evidence="11">
    <location>
        <begin position="465"/>
        <end position="505"/>
    </location>
</feature>
<comment type="subcellular location">
    <subcellularLocation>
        <location evidence="1">Cell membrane</location>
        <topology evidence="1">Multi-pass membrane protein</topology>
    </subcellularLocation>
</comment>
<feature type="transmembrane region" description="Helical" evidence="12">
    <location>
        <begin position="740"/>
        <end position="762"/>
    </location>
</feature>
<keyword evidence="2" id="KW-1003">Cell membrane</keyword>
<feature type="region of interest" description="Disordered" evidence="11">
    <location>
        <begin position="281"/>
        <end position="310"/>
    </location>
</feature>
<keyword evidence="9 10" id="KW-0807">Transducer</keyword>
<dbReference type="Pfam" id="PF00001">
    <property type="entry name" value="7tm_1"/>
    <property type="match status" value="2"/>
</dbReference>
<evidence type="ECO:0000256" key="8">
    <source>
        <dbReference type="ARBA" id="ARBA00023170"/>
    </source>
</evidence>
<dbReference type="AlphaFoldDB" id="A0A094ZYN3"/>
<evidence type="ECO:0000256" key="12">
    <source>
        <dbReference type="SAM" id="Phobius"/>
    </source>
</evidence>
<feature type="compositionally biased region" description="Acidic residues" evidence="11">
    <location>
        <begin position="295"/>
        <end position="308"/>
    </location>
</feature>
<evidence type="ECO:0000256" key="3">
    <source>
        <dbReference type="ARBA" id="ARBA00022692"/>
    </source>
</evidence>
<dbReference type="Gene3D" id="1.20.1070.10">
    <property type="entry name" value="Rhodopsin 7-helix transmembrane proteins"/>
    <property type="match status" value="2"/>
</dbReference>
<dbReference type="GO" id="GO:0045202">
    <property type="term" value="C:synapse"/>
    <property type="evidence" value="ECO:0007669"/>
    <property type="project" value="GOC"/>
</dbReference>
<organism evidence="14">
    <name type="scientific">Schistosoma haematobium</name>
    <name type="common">Blood fluke</name>
    <dbReference type="NCBI Taxonomy" id="6185"/>
    <lineage>
        <taxon>Eukaryota</taxon>
        <taxon>Metazoa</taxon>
        <taxon>Spiralia</taxon>
        <taxon>Lophotrochozoa</taxon>
        <taxon>Platyhelminthes</taxon>
        <taxon>Trematoda</taxon>
        <taxon>Digenea</taxon>
        <taxon>Strigeidida</taxon>
        <taxon>Schistosomatoidea</taxon>
        <taxon>Schistosomatidae</taxon>
        <taxon>Schistosoma</taxon>
    </lineage>
</organism>
<dbReference type="PROSITE" id="PS50262">
    <property type="entry name" value="G_PROTEIN_RECEP_F1_2"/>
    <property type="match status" value="1"/>
</dbReference>
<dbReference type="PROSITE" id="PS00237">
    <property type="entry name" value="G_PROTEIN_RECEP_F1_1"/>
    <property type="match status" value="1"/>
</dbReference>
<protein>
    <submittedName>
        <fullName evidence="14">Dopamine D2-like receptor</fullName>
    </submittedName>
</protein>
<keyword evidence="3 10" id="KW-0812">Transmembrane</keyword>
<keyword evidence="5 10" id="KW-0297">G-protein coupled receptor</keyword>
<comment type="similarity">
    <text evidence="10">Belongs to the G-protein coupled receptor 1 family.</text>
</comment>
<feature type="region of interest" description="Disordered" evidence="11">
    <location>
        <begin position="143"/>
        <end position="179"/>
    </location>
</feature>
<feature type="domain" description="G-protein coupled receptors family 1 profile" evidence="13">
    <location>
        <begin position="1"/>
        <end position="759"/>
    </location>
</feature>
<feature type="transmembrane region" description="Helical" evidence="12">
    <location>
        <begin position="86"/>
        <end position="107"/>
    </location>
</feature>
<keyword evidence="8 10" id="KW-0675">Receptor</keyword>
<sequence length="777" mass="91113">MICDIFIMFDVLFCTASILNLVAICLDRYLAVTQPIIYAKHNNMKRVQISIALVWIVSFLIAIPLICGLNVNRYNDPTICQSFNALYIICSSLGSFYLPAIILIVVYQRIFALIKQRHKLLRLNQSLKQQPYTSSLQQLQLQRKQSRLHEEEEEEDDDDEEEGRVVEEEEQQQQQEQQSIVQLYDHHKQFTNEFDENFSDVNFEGPRYDISSPNLNNSDRFVSIMNYTYSMDHLKLTNQNKRSHFNENNNDLLNNQFNQLYHSDIDLNTIQSMESPKHILNNSNDVSLISPYTKDDDDDDDDDHDDDVNESRTRFQCGYLYNVSPSIHSEEEKQSHTEQKQTIHNSPMILKEVICNSKKQSKSSILSFEKFNSYSTQKSSSCHHHHHHHHRRHHHHDHHHILSRSNIRNLFKLSWIHKCLNHSHVYNSSSSSNNSEYSCPGLCSEEMINYRIKLNKGQFFNNYNGDEEEDNDDDDDDDDDDDYDDDVDDDEMNDDDDDDDDDDETVNELTPCKFCQNQLKSNSLYQSNYNQSYECIQCQPIIFQYNCQSFNQNKSIPLQNNHKINCYHSNGLLSKTHEKINKKNMKNSKNKFKFSRDKFQIQFNDQFKQNIQDFMKYLVRLFKFIHHKTNINDPINHNHNHNHHHINKTMTTNSILPIDIDISSGKSTQKTLYSQSPIYKTIKTKNILSNKEKKATKTLAIVLGVFLACWLPFFSINIGLGLCIYLGSDQYGLCEYASKLMSSCTWLGYINSALNPIIYTIFNMEFRLAFQKLLHIK</sequence>
<evidence type="ECO:0000256" key="6">
    <source>
        <dbReference type="ARBA" id="ARBA00023136"/>
    </source>
</evidence>
<evidence type="ECO:0000313" key="14">
    <source>
        <dbReference type="EMBL" id="KGB38234.1"/>
    </source>
</evidence>
<evidence type="ECO:0000259" key="13">
    <source>
        <dbReference type="PROSITE" id="PS50262"/>
    </source>
</evidence>
<proteinExistence type="inferred from homology"/>
<evidence type="ECO:0000256" key="1">
    <source>
        <dbReference type="ARBA" id="ARBA00004651"/>
    </source>
</evidence>
<feature type="compositionally biased region" description="Acidic residues" evidence="11">
    <location>
        <begin position="151"/>
        <end position="171"/>
    </location>
</feature>
<evidence type="ECO:0000256" key="5">
    <source>
        <dbReference type="ARBA" id="ARBA00023040"/>
    </source>
</evidence>
<evidence type="ECO:0000256" key="11">
    <source>
        <dbReference type="SAM" id="MobiDB-lite"/>
    </source>
</evidence>
<evidence type="ECO:0000256" key="4">
    <source>
        <dbReference type="ARBA" id="ARBA00022989"/>
    </source>
</evidence>
<feature type="region of interest" description="Disordered" evidence="11">
    <location>
        <begin position="461"/>
        <end position="505"/>
    </location>
</feature>
<keyword evidence="4 12" id="KW-1133">Transmembrane helix</keyword>
<evidence type="ECO:0000256" key="10">
    <source>
        <dbReference type="RuleBase" id="RU000688"/>
    </source>
</evidence>
<feature type="transmembrane region" description="Helical" evidence="12">
    <location>
        <begin position="6"/>
        <end position="26"/>
    </location>
</feature>
<dbReference type="SUPFAM" id="SSF81321">
    <property type="entry name" value="Family A G protein-coupled receptor-like"/>
    <property type="match status" value="2"/>
</dbReference>
<dbReference type="GO" id="GO:0001591">
    <property type="term" value="F:dopamine neurotransmitter receptor activity, coupled via Gi/Go"/>
    <property type="evidence" value="ECO:0007669"/>
    <property type="project" value="TreeGrafter"/>
</dbReference>
<keyword evidence="6 12" id="KW-0472">Membrane</keyword>
<evidence type="ECO:0000256" key="7">
    <source>
        <dbReference type="ARBA" id="ARBA00023157"/>
    </source>
</evidence>
<evidence type="ECO:0000256" key="2">
    <source>
        <dbReference type="ARBA" id="ARBA00022475"/>
    </source>
</evidence>
<dbReference type="PANTHER" id="PTHR24248">
    <property type="entry name" value="ADRENERGIC RECEPTOR-RELATED G-PROTEIN COUPLED RECEPTOR"/>
    <property type="match status" value="1"/>
</dbReference>
<dbReference type="InterPro" id="IPR017452">
    <property type="entry name" value="GPCR_Rhodpsn_7TM"/>
</dbReference>
<name>A0A094ZYN3_SCHHA</name>
<dbReference type="EMBL" id="KL250992">
    <property type="protein sequence ID" value="KGB38234.1"/>
    <property type="molecule type" value="Genomic_DNA"/>
</dbReference>
<feature type="transmembrane region" description="Helical" evidence="12">
    <location>
        <begin position="47"/>
        <end position="66"/>
    </location>
</feature>
<evidence type="ECO:0000256" key="9">
    <source>
        <dbReference type="ARBA" id="ARBA00023224"/>
    </source>
</evidence>
<feature type="compositionally biased region" description="Basic residues" evidence="11">
    <location>
        <begin position="381"/>
        <end position="398"/>
    </location>
</feature>
<accession>A0A094ZYN3</accession>
<dbReference type="GO" id="GO:0004930">
    <property type="term" value="F:G protein-coupled receptor activity"/>
    <property type="evidence" value="ECO:0007669"/>
    <property type="project" value="UniProtKB-KW"/>
</dbReference>
<feature type="transmembrane region" description="Helical" evidence="12">
    <location>
        <begin position="699"/>
        <end position="728"/>
    </location>
</feature>
<keyword evidence="7" id="KW-1015">Disulfide bond</keyword>
<dbReference type="Gene3D" id="3.30.70.2850">
    <property type="match status" value="1"/>
</dbReference>
<reference evidence="14" key="1">
    <citation type="journal article" date="2012" name="Nat. Genet.">
        <title>Whole-genome sequence of Schistosoma haematobium.</title>
        <authorList>
            <person name="Young N.D."/>
            <person name="Jex A.R."/>
            <person name="Li B."/>
            <person name="Liu S."/>
            <person name="Yang L."/>
            <person name="Xiong Z."/>
            <person name="Li Y."/>
            <person name="Cantacessi C."/>
            <person name="Hall R.S."/>
            <person name="Xu X."/>
            <person name="Chen F."/>
            <person name="Wu X."/>
            <person name="Zerlotini A."/>
            <person name="Oliveira G."/>
            <person name="Hofmann A."/>
            <person name="Zhang G."/>
            <person name="Fang X."/>
            <person name="Kang Y."/>
            <person name="Campbell B.E."/>
            <person name="Loukas A."/>
            <person name="Ranganathan S."/>
            <person name="Rollinson D."/>
            <person name="Rinaldi G."/>
            <person name="Brindley P.J."/>
            <person name="Yang H."/>
            <person name="Wang J."/>
            <person name="Wang J."/>
            <person name="Gasser R.B."/>
        </authorList>
    </citation>
    <scope>NUCLEOTIDE SEQUENCE [LARGE SCALE GENOMIC DNA]</scope>
</reference>
<dbReference type="PRINTS" id="PR00237">
    <property type="entry name" value="GPCRRHODOPSN"/>
</dbReference>
<dbReference type="InterPro" id="IPR000276">
    <property type="entry name" value="GPCR_Rhodpsn"/>
</dbReference>
<dbReference type="STRING" id="6185.A0A094ZYN3"/>
<dbReference type="GO" id="GO:0005886">
    <property type="term" value="C:plasma membrane"/>
    <property type="evidence" value="ECO:0007669"/>
    <property type="project" value="UniProtKB-SubCell"/>
</dbReference>